<feature type="domain" description="Tyrosine-protein phosphatase" evidence="12">
    <location>
        <begin position="18"/>
        <end position="161"/>
    </location>
</feature>
<keyword evidence="6" id="KW-0904">Protein phosphatase</keyword>
<sequence length="308" mass="34875">MSSIMQRLHDSNAFCTVSYDQIEPGLYLGSLSAAKDIDTLNKLKVSHILTIDTCVLPRNIVELPHIKTEFIKLSDQPKEDLLSHFDSAIEFIETGLKHGSVLVHCYFGMSRSATVVIAYVMKKYRLSYSEALQMVKAKRKVVHPNDGFVAQLKLYKDMEWTINRNNMKYKLFQLNLAGSQVRVAGILPRNFHFLIQPDPGVTQSKPDPNVFRCRKCRRVLASASNLIEHHHDRKPCTKTLFIEPIAWMNVAQNVQGKLQCPKCEHKVGSFSWVMGSQCPCGARVVPAFYLVPSKVDHANVVQNVEMTC</sequence>
<dbReference type="Gene3D" id="3.90.190.10">
    <property type="entry name" value="Protein tyrosine phosphatase superfamily"/>
    <property type="match status" value="1"/>
</dbReference>
<dbReference type="InterPro" id="IPR020422">
    <property type="entry name" value="TYR_PHOSPHATASE_DUAL_dom"/>
</dbReference>
<evidence type="ECO:0000256" key="6">
    <source>
        <dbReference type="ARBA" id="ARBA00022912"/>
    </source>
</evidence>
<keyword evidence="4" id="KW-0963">Cytoplasm</keyword>
<evidence type="ECO:0000256" key="4">
    <source>
        <dbReference type="ARBA" id="ARBA00022490"/>
    </source>
</evidence>
<evidence type="ECO:0000313" key="16">
    <source>
        <dbReference type="EnsemblMetazoa" id="XP_019767665.1"/>
    </source>
</evidence>
<evidence type="ECO:0000256" key="1">
    <source>
        <dbReference type="ARBA" id="ARBA00004123"/>
    </source>
</evidence>
<organism evidence="14">
    <name type="scientific">Dendroctonus ponderosae</name>
    <name type="common">Mountain pine beetle</name>
    <dbReference type="NCBI Taxonomy" id="77166"/>
    <lineage>
        <taxon>Eukaryota</taxon>
        <taxon>Metazoa</taxon>
        <taxon>Ecdysozoa</taxon>
        <taxon>Arthropoda</taxon>
        <taxon>Hexapoda</taxon>
        <taxon>Insecta</taxon>
        <taxon>Pterygota</taxon>
        <taxon>Neoptera</taxon>
        <taxon>Endopterygota</taxon>
        <taxon>Coleoptera</taxon>
        <taxon>Polyphaga</taxon>
        <taxon>Cucujiformia</taxon>
        <taxon>Curculionidae</taxon>
        <taxon>Scolytinae</taxon>
        <taxon>Dendroctonus</taxon>
    </lineage>
</organism>
<feature type="active site" description="Phosphocysteine intermediate" evidence="11">
    <location>
        <position position="105"/>
    </location>
</feature>
<evidence type="ECO:0000256" key="11">
    <source>
        <dbReference type="PIRSR" id="PIRSR000941-50"/>
    </source>
</evidence>
<dbReference type="EMBL" id="KB632279">
    <property type="protein sequence ID" value="ERL91297.1"/>
    <property type="molecule type" value="Genomic_DNA"/>
</dbReference>
<dbReference type="STRING" id="77166.J3JY11"/>
<dbReference type="Proteomes" id="UP000019118">
    <property type="component" value="Unassembled WGS sequence"/>
</dbReference>
<dbReference type="EnsemblMetazoa" id="XM_019912106.1">
    <property type="protein sequence ID" value="XP_019767665.1"/>
    <property type="gene ID" value="LOC109542746"/>
</dbReference>
<dbReference type="HOGENOM" id="CLU_023312_1_0_1"/>
<comment type="similarity">
    <text evidence="3">Belongs to the protein-tyrosine phosphatase family. Non-receptor class dual specificity subfamily.</text>
</comment>
<reference evidence="16" key="3">
    <citation type="submission" date="2024-08" db="UniProtKB">
        <authorList>
            <consortium name="EnsemblMetazoa"/>
        </authorList>
    </citation>
    <scope>IDENTIFICATION</scope>
</reference>
<dbReference type="PROSITE" id="PS50054">
    <property type="entry name" value="TYR_PHOSPHATASE_DUAL"/>
    <property type="match status" value="1"/>
</dbReference>
<dbReference type="InterPro" id="IPR016278">
    <property type="entry name" value="DUSP12"/>
</dbReference>
<reference evidence="14" key="1">
    <citation type="journal article" date="2012" name="Insect Biochem. Mol. Biol.">
        <title>Transcriptome and full-length cDNA resources for the mountain pine beetle, Dendroctonus ponderosae Hopkins, a major insect pest of pine forests.</title>
        <authorList>
            <person name="Keeling C.I."/>
            <person name="Henderson H."/>
            <person name="Li M."/>
            <person name="Yuen M."/>
            <person name="Clark E.L."/>
            <person name="Fraser J.D."/>
            <person name="Huber D.P."/>
            <person name="Liao N.Y."/>
            <person name="Roderick Docking T."/>
            <person name="Birol I."/>
            <person name="Chan S.K."/>
            <person name="Taylor G.A."/>
            <person name="Palmquist D."/>
            <person name="Jones S.J."/>
            <person name="Bohlmann J."/>
        </authorList>
    </citation>
    <scope>NUCLEOTIDE SEQUENCE</scope>
    <source>
        <tissue evidence="14">Midgut and adhering fatbody of emerged adults of both sexes after feeding on lodgepole pine for up to 64 h</tissue>
    </source>
</reference>
<evidence type="ECO:0000256" key="8">
    <source>
        <dbReference type="ARBA" id="ARBA00047761"/>
    </source>
</evidence>
<dbReference type="GO" id="GO:0004722">
    <property type="term" value="F:protein serine/threonine phosphatase activity"/>
    <property type="evidence" value="ECO:0007669"/>
    <property type="project" value="UniProtKB-EC"/>
</dbReference>
<dbReference type="CDD" id="cd14498">
    <property type="entry name" value="DSP"/>
    <property type="match status" value="1"/>
</dbReference>
<dbReference type="GO" id="GO:0004725">
    <property type="term" value="F:protein tyrosine phosphatase activity"/>
    <property type="evidence" value="ECO:0007669"/>
    <property type="project" value="UniProtKB-EC"/>
</dbReference>
<keyword evidence="5" id="KW-0378">Hydrolase</keyword>
<dbReference type="InterPro" id="IPR000340">
    <property type="entry name" value="Dual-sp_phosphatase_cat-dom"/>
</dbReference>
<dbReference type="SMART" id="SM00195">
    <property type="entry name" value="DSPc"/>
    <property type="match status" value="1"/>
</dbReference>
<gene>
    <name evidence="15" type="ORF">D910_08630</name>
</gene>
<evidence type="ECO:0000256" key="7">
    <source>
        <dbReference type="ARBA" id="ARBA00023242"/>
    </source>
</evidence>
<comment type="subcellular location">
    <subcellularLocation>
        <location evidence="2">Cytoplasm</location>
    </subcellularLocation>
    <subcellularLocation>
        <location evidence="1">Nucleus</location>
    </subcellularLocation>
</comment>
<dbReference type="SUPFAM" id="SSF52799">
    <property type="entry name" value="(Phosphotyrosine protein) phosphatases II"/>
    <property type="match status" value="1"/>
</dbReference>
<proteinExistence type="evidence at transcript level"/>
<evidence type="ECO:0000256" key="9">
    <source>
        <dbReference type="ARBA" id="ARBA00048336"/>
    </source>
</evidence>
<comment type="catalytic activity">
    <reaction evidence="9">
        <text>O-phospho-L-threonyl-[protein] + H2O = L-threonyl-[protein] + phosphate</text>
        <dbReference type="Rhea" id="RHEA:47004"/>
        <dbReference type="Rhea" id="RHEA-COMP:11060"/>
        <dbReference type="Rhea" id="RHEA-COMP:11605"/>
        <dbReference type="ChEBI" id="CHEBI:15377"/>
        <dbReference type="ChEBI" id="CHEBI:30013"/>
        <dbReference type="ChEBI" id="CHEBI:43474"/>
        <dbReference type="ChEBI" id="CHEBI:61977"/>
        <dbReference type="EC" id="3.1.3.16"/>
    </reaction>
</comment>
<evidence type="ECO:0000259" key="12">
    <source>
        <dbReference type="PROSITE" id="PS50054"/>
    </source>
</evidence>
<evidence type="ECO:0000256" key="3">
    <source>
        <dbReference type="ARBA" id="ARBA00008601"/>
    </source>
</evidence>
<protein>
    <submittedName>
        <fullName evidence="14 16">Uncharacterized protein</fullName>
    </submittedName>
</protein>
<dbReference type="AlphaFoldDB" id="J3JY11"/>
<dbReference type="InterPro" id="IPR029021">
    <property type="entry name" value="Prot-tyrosine_phosphatase-like"/>
</dbReference>
<evidence type="ECO:0000313" key="14">
    <source>
        <dbReference type="EMBL" id="AEE63095.1"/>
    </source>
</evidence>
<reference evidence="17 18" key="2">
    <citation type="journal article" date="2013" name="Genome Biol.">
        <title>Draft genome of the mountain pine beetle, Dendroctonus ponderosae Hopkins, a major forest pest.</title>
        <authorList>
            <person name="Keeling C.I."/>
            <person name="Yuen M.M."/>
            <person name="Liao N.Y."/>
            <person name="Docking T.R."/>
            <person name="Chan S.K."/>
            <person name="Taylor G.A."/>
            <person name="Palmquist D.L."/>
            <person name="Jackman S.D."/>
            <person name="Nguyen A."/>
            <person name="Li M."/>
            <person name="Henderson H."/>
            <person name="Janes J.K."/>
            <person name="Zhao Y."/>
            <person name="Pandoh P."/>
            <person name="Moore R."/>
            <person name="Sperling F.A."/>
            <person name="Huber D.P."/>
            <person name="Birol I."/>
            <person name="Jones S.J."/>
            <person name="Bohlmann J."/>
        </authorList>
    </citation>
    <scope>NUCLEOTIDE SEQUENCE</scope>
</reference>
<dbReference type="PIRSF" id="PIRSF000941">
    <property type="entry name" value="DUSP12"/>
    <property type="match status" value="1"/>
</dbReference>
<dbReference type="GO" id="GO:0008138">
    <property type="term" value="F:protein tyrosine/serine/threonine phosphatase activity"/>
    <property type="evidence" value="ECO:0007669"/>
    <property type="project" value="InterPro"/>
</dbReference>
<dbReference type="PANTHER" id="PTHR45848">
    <property type="entry name" value="DUAL SPECIFICITY PROTEIN PHOSPHATASE 12 FAMILY MEMBER"/>
    <property type="match status" value="1"/>
</dbReference>
<dbReference type="Proteomes" id="UP000030742">
    <property type="component" value="Unassembled WGS sequence"/>
</dbReference>
<keyword evidence="7" id="KW-0539">Nucleus</keyword>
<name>J3JY11_DENPD</name>
<comment type="catalytic activity">
    <reaction evidence="8">
        <text>O-phospho-L-seryl-[protein] + H2O = L-seryl-[protein] + phosphate</text>
        <dbReference type="Rhea" id="RHEA:20629"/>
        <dbReference type="Rhea" id="RHEA-COMP:9863"/>
        <dbReference type="Rhea" id="RHEA-COMP:11604"/>
        <dbReference type="ChEBI" id="CHEBI:15377"/>
        <dbReference type="ChEBI" id="CHEBI:29999"/>
        <dbReference type="ChEBI" id="CHEBI:43474"/>
        <dbReference type="ChEBI" id="CHEBI:83421"/>
        <dbReference type="EC" id="3.1.3.16"/>
    </reaction>
</comment>
<feature type="domain" description="Tyrosine specific protein phosphatases" evidence="13">
    <location>
        <begin position="79"/>
        <end position="139"/>
    </location>
</feature>
<evidence type="ECO:0000259" key="13">
    <source>
        <dbReference type="PROSITE" id="PS50056"/>
    </source>
</evidence>
<evidence type="ECO:0000256" key="10">
    <source>
        <dbReference type="ARBA" id="ARBA00051722"/>
    </source>
</evidence>
<dbReference type="InterPro" id="IPR016130">
    <property type="entry name" value="Tyr_Pase_AS"/>
</dbReference>
<dbReference type="PROSITE" id="PS50056">
    <property type="entry name" value="TYR_PHOSPHATASE_2"/>
    <property type="match status" value="1"/>
</dbReference>
<dbReference type="GO" id="GO:0005737">
    <property type="term" value="C:cytoplasm"/>
    <property type="evidence" value="ECO:0007669"/>
    <property type="project" value="UniProtKB-SubCell"/>
</dbReference>
<evidence type="ECO:0000313" key="15">
    <source>
        <dbReference type="EMBL" id="ERL91297.1"/>
    </source>
</evidence>
<dbReference type="OrthoDB" id="2017893at2759"/>
<dbReference type="EMBL" id="BT128134">
    <property type="protein sequence ID" value="AEE63095.1"/>
    <property type="molecule type" value="mRNA"/>
</dbReference>
<dbReference type="PROSITE" id="PS00383">
    <property type="entry name" value="TYR_PHOSPHATASE_1"/>
    <property type="match status" value="1"/>
</dbReference>
<comment type="catalytic activity">
    <reaction evidence="10">
        <text>O-phospho-L-tyrosyl-[protein] + H2O = L-tyrosyl-[protein] + phosphate</text>
        <dbReference type="Rhea" id="RHEA:10684"/>
        <dbReference type="Rhea" id="RHEA-COMP:10136"/>
        <dbReference type="Rhea" id="RHEA-COMP:20101"/>
        <dbReference type="ChEBI" id="CHEBI:15377"/>
        <dbReference type="ChEBI" id="CHEBI:43474"/>
        <dbReference type="ChEBI" id="CHEBI:46858"/>
        <dbReference type="ChEBI" id="CHEBI:61978"/>
        <dbReference type="EC" id="3.1.3.48"/>
    </reaction>
</comment>
<evidence type="ECO:0000256" key="2">
    <source>
        <dbReference type="ARBA" id="ARBA00004496"/>
    </source>
</evidence>
<dbReference type="PANTHER" id="PTHR45848:SF4">
    <property type="entry name" value="DUAL SPECIFICITY PROTEIN PHOSPHATASE 12"/>
    <property type="match status" value="1"/>
</dbReference>
<evidence type="ECO:0000313" key="18">
    <source>
        <dbReference type="Proteomes" id="UP000030742"/>
    </source>
</evidence>
<dbReference type="GO" id="GO:0005634">
    <property type="term" value="C:nucleus"/>
    <property type="evidence" value="ECO:0007669"/>
    <property type="project" value="UniProtKB-SubCell"/>
</dbReference>
<dbReference type="InterPro" id="IPR000387">
    <property type="entry name" value="Tyr_Pase_dom"/>
</dbReference>
<evidence type="ECO:0000256" key="5">
    <source>
        <dbReference type="ARBA" id="ARBA00022801"/>
    </source>
</evidence>
<dbReference type="Pfam" id="PF00782">
    <property type="entry name" value="DSPc"/>
    <property type="match status" value="1"/>
</dbReference>
<keyword evidence="17" id="KW-1185">Reference proteome</keyword>
<accession>J3JY11</accession>
<dbReference type="FunFam" id="3.90.190.10:FF:000056">
    <property type="entry name" value="Dual specificity phosphatase 12"/>
    <property type="match status" value="1"/>
</dbReference>
<evidence type="ECO:0000313" key="17">
    <source>
        <dbReference type="Proteomes" id="UP000019118"/>
    </source>
</evidence>